<feature type="region of interest" description="Disordered" evidence="1">
    <location>
        <begin position="156"/>
        <end position="188"/>
    </location>
</feature>
<evidence type="ECO:0000313" key="2">
    <source>
        <dbReference type="EMBL" id="MFC4819482.1"/>
    </source>
</evidence>
<evidence type="ECO:0000313" key="3">
    <source>
        <dbReference type="Proteomes" id="UP001595886"/>
    </source>
</evidence>
<dbReference type="PROSITE" id="PS00409">
    <property type="entry name" value="PROKAR_NTER_METHYL"/>
    <property type="match status" value="1"/>
</dbReference>
<dbReference type="EMBL" id="JBHSHD010000003">
    <property type="protein sequence ID" value="MFC4819482.1"/>
    <property type="molecule type" value="Genomic_DNA"/>
</dbReference>
<sequence length="188" mass="19848">MRGFSLIEMVAAFLVFAIGIGVLMQVLAGSMRNTRQSSDYTMAALWAQSKLDVVGVGEPIEPGRSSGRFDDVYGWELDIQQVDPAAIEPPPQQQTLAAGNQAVGGAQRNGQSSVSNAGLGGGMQASPFDLYQIDLTVFWGGRFGGRPRTATFSTLRAQNPDPNNGMPGVGLNQQQGAMANPRFGGGTR</sequence>
<gene>
    <name evidence="2" type="ORF">ACFO6Q_04060</name>
</gene>
<protein>
    <recommendedName>
        <fullName evidence="4">Prepilin-type N-terminal cleavage/methylation domain-containing protein</fullName>
    </recommendedName>
</protein>
<name>A0ABV9QR56_9GAMM</name>
<proteinExistence type="predicted"/>
<comment type="caution">
    <text evidence="2">The sequence shown here is derived from an EMBL/GenBank/DDBJ whole genome shotgun (WGS) entry which is preliminary data.</text>
</comment>
<organism evidence="2 3">
    <name type="scientific">Dokdonella ginsengisoli</name>
    <dbReference type="NCBI Taxonomy" id="363846"/>
    <lineage>
        <taxon>Bacteria</taxon>
        <taxon>Pseudomonadati</taxon>
        <taxon>Pseudomonadota</taxon>
        <taxon>Gammaproteobacteria</taxon>
        <taxon>Lysobacterales</taxon>
        <taxon>Rhodanobacteraceae</taxon>
        <taxon>Dokdonella</taxon>
    </lineage>
</organism>
<dbReference type="InterPro" id="IPR012902">
    <property type="entry name" value="N_methyl_site"/>
</dbReference>
<keyword evidence="3" id="KW-1185">Reference proteome</keyword>
<dbReference type="Proteomes" id="UP001595886">
    <property type="component" value="Unassembled WGS sequence"/>
</dbReference>
<dbReference type="RefSeq" id="WP_380019248.1">
    <property type="nucleotide sequence ID" value="NZ_JBHSHD010000003.1"/>
</dbReference>
<accession>A0ABV9QR56</accession>
<evidence type="ECO:0008006" key="4">
    <source>
        <dbReference type="Google" id="ProtNLM"/>
    </source>
</evidence>
<reference evidence="3" key="1">
    <citation type="journal article" date="2019" name="Int. J. Syst. Evol. Microbiol.">
        <title>The Global Catalogue of Microorganisms (GCM) 10K type strain sequencing project: providing services to taxonomists for standard genome sequencing and annotation.</title>
        <authorList>
            <consortium name="The Broad Institute Genomics Platform"/>
            <consortium name="The Broad Institute Genome Sequencing Center for Infectious Disease"/>
            <person name="Wu L."/>
            <person name="Ma J."/>
        </authorList>
    </citation>
    <scope>NUCLEOTIDE SEQUENCE [LARGE SCALE GENOMIC DNA]</scope>
    <source>
        <strain evidence="3">CCUG 30340</strain>
    </source>
</reference>
<evidence type="ECO:0000256" key="1">
    <source>
        <dbReference type="SAM" id="MobiDB-lite"/>
    </source>
</evidence>